<dbReference type="InterPro" id="IPR002562">
    <property type="entry name" value="3'-5'_exonuclease_dom"/>
</dbReference>
<accession>A0A177IEU5</accession>
<dbReference type="SUPFAM" id="SSF53098">
    <property type="entry name" value="Ribonuclease H-like"/>
    <property type="match status" value="1"/>
</dbReference>
<dbReference type="Pfam" id="PF01612">
    <property type="entry name" value="DNA_pol_A_exo1"/>
    <property type="match status" value="1"/>
</dbReference>
<reference evidence="3" key="1">
    <citation type="submission" date="2016-02" db="EMBL/GenBank/DDBJ databases">
        <authorList>
            <person name="Kaur G."/>
            <person name="Nair G.R."/>
            <person name="Mayilraj S."/>
        </authorList>
    </citation>
    <scope>NUCLEOTIDE SEQUENCE [LARGE SCALE GENOMIC DNA]</scope>
    <source>
        <strain evidence="3">GA-15</strain>
    </source>
</reference>
<dbReference type="SMART" id="SM00474">
    <property type="entry name" value="35EXOc"/>
    <property type="match status" value="1"/>
</dbReference>
<dbReference type="InterPro" id="IPR012337">
    <property type="entry name" value="RNaseH-like_sf"/>
</dbReference>
<keyword evidence="3" id="KW-1185">Reference proteome</keyword>
<dbReference type="Pfam" id="PF00570">
    <property type="entry name" value="HRDC"/>
    <property type="match status" value="1"/>
</dbReference>
<dbReference type="SUPFAM" id="SSF47819">
    <property type="entry name" value="HRDC-like"/>
    <property type="match status" value="1"/>
</dbReference>
<proteinExistence type="predicted"/>
<sequence>MSSARSIPEGGIPTVFHTRAGIAKAARILAQGSGPIAIDTERASSFRYDDRAFLIQLRRADTPIILIAPEGVREAVRECLAPVINGLEWVVHAAATDLTSLAWLGLYPGALFDTEIAGRLLGIQNPNLAFVTEEFLGITLDKGYGATDWSRFPLSKAQLAYAALDVESLLELADEMSYELEQDHKTRWALEEFRVIREQFADITAPAPRHWHQSRSLRGLSDPMSLAVAKAVWEEREYQAQKTDVAPGQIISNAALTDIAKQIPRSINQLRRIPQMRRRSAVELNAWAHIIRTAADSDPRTWPVLPENHHDFPNKQFLKHNNPELLELTNMARERRDELAEEIAVVSDSLVSVSALRNTVWAIHGDSANPHFGDHAQIVSTTFELRKFWQTQGLRNWQIQQLQPVLAPRLL</sequence>
<dbReference type="AlphaFoldDB" id="A0A177IEU5"/>
<dbReference type="Gene3D" id="3.30.420.10">
    <property type="entry name" value="Ribonuclease H-like superfamily/Ribonuclease H"/>
    <property type="match status" value="1"/>
</dbReference>
<dbReference type="SMART" id="SM00341">
    <property type="entry name" value="HRDC"/>
    <property type="match status" value="1"/>
</dbReference>
<dbReference type="CDD" id="cd06142">
    <property type="entry name" value="RNaseD_exo"/>
    <property type="match status" value="1"/>
</dbReference>
<gene>
    <name evidence="2" type="ORF">AYJ05_05815</name>
</gene>
<dbReference type="GO" id="GO:0000166">
    <property type="term" value="F:nucleotide binding"/>
    <property type="evidence" value="ECO:0007669"/>
    <property type="project" value="InterPro"/>
</dbReference>
<protein>
    <submittedName>
        <fullName evidence="2">Ribonuclease D</fullName>
    </submittedName>
</protein>
<dbReference type="PANTHER" id="PTHR47649">
    <property type="entry name" value="RIBONUCLEASE D"/>
    <property type="match status" value="1"/>
</dbReference>
<dbReference type="InterPro" id="IPR041605">
    <property type="entry name" value="Exo_C"/>
</dbReference>
<dbReference type="OrthoDB" id="144122at2"/>
<comment type="caution">
    <text evidence="2">The sequence shown here is derived from an EMBL/GenBank/DDBJ whole genome shotgun (WGS) entry which is preliminary data.</text>
</comment>
<dbReference type="GO" id="GO:0008408">
    <property type="term" value="F:3'-5' exonuclease activity"/>
    <property type="evidence" value="ECO:0007669"/>
    <property type="project" value="InterPro"/>
</dbReference>
<dbReference type="InterPro" id="IPR044876">
    <property type="entry name" value="HRDC_dom_sf"/>
</dbReference>
<dbReference type="GO" id="GO:0006139">
    <property type="term" value="P:nucleobase-containing compound metabolic process"/>
    <property type="evidence" value="ECO:0007669"/>
    <property type="project" value="InterPro"/>
</dbReference>
<name>A0A177IEU5_9CORY</name>
<dbReference type="InterPro" id="IPR051086">
    <property type="entry name" value="RNase_D-like"/>
</dbReference>
<dbReference type="GO" id="GO:0003676">
    <property type="term" value="F:nucleic acid binding"/>
    <property type="evidence" value="ECO:0007669"/>
    <property type="project" value="InterPro"/>
</dbReference>
<dbReference type="EMBL" id="LSTQ01000022">
    <property type="protein sequence ID" value="OAH27359.1"/>
    <property type="molecule type" value="Genomic_DNA"/>
</dbReference>
<dbReference type="InterPro" id="IPR036397">
    <property type="entry name" value="RNaseH_sf"/>
</dbReference>
<dbReference type="InterPro" id="IPR002121">
    <property type="entry name" value="HRDC_dom"/>
</dbReference>
<dbReference type="PANTHER" id="PTHR47649:SF1">
    <property type="entry name" value="RIBONUCLEASE D"/>
    <property type="match status" value="1"/>
</dbReference>
<feature type="domain" description="HRDC" evidence="1">
    <location>
        <begin position="222"/>
        <end position="301"/>
    </location>
</feature>
<dbReference type="Gene3D" id="1.10.150.80">
    <property type="entry name" value="HRDC domain"/>
    <property type="match status" value="2"/>
</dbReference>
<dbReference type="RefSeq" id="WP_066839941.1">
    <property type="nucleotide sequence ID" value="NZ_LSTQ01000022.1"/>
</dbReference>
<dbReference type="Pfam" id="PF18305">
    <property type="entry name" value="DNA_pol_A_exoN"/>
    <property type="match status" value="1"/>
</dbReference>
<organism evidence="2 3">
    <name type="scientific">Corynebacterium stationis</name>
    <dbReference type="NCBI Taxonomy" id="1705"/>
    <lineage>
        <taxon>Bacteria</taxon>
        <taxon>Bacillati</taxon>
        <taxon>Actinomycetota</taxon>
        <taxon>Actinomycetes</taxon>
        <taxon>Mycobacteriales</taxon>
        <taxon>Corynebacteriaceae</taxon>
        <taxon>Corynebacterium</taxon>
    </lineage>
</organism>
<dbReference type="STRING" id="1705.CA21670_05235"/>
<evidence type="ECO:0000259" key="1">
    <source>
        <dbReference type="PROSITE" id="PS50967"/>
    </source>
</evidence>
<dbReference type="InterPro" id="IPR010997">
    <property type="entry name" value="HRDC-like_sf"/>
</dbReference>
<evidence type="ECO:0000313" key="2">
    <source>
        <dbReference type="EMBL" id="OAH27359.1"/>
    </source>
</evidence>
<dbReference type="PROSITE" id="PS50967">
    <property type="entry name" value="HRDC"/>
    <property type="match status" value="1"/>
</dbReference>
<dbReference type="Proteomes" id="UP000076947">
    <property type="component" value="Unassembled WGS sequence"/>
</dbReference>
<evidence type="ECO:0000313" key="3">
    <source>
        <dbReference type="Proteomes" id="UP000076947"/>
    </source>
</evidence>